<organism evidence="1 2">
    <name type="scientific">uncultured phage MedDCM-OCT-S08-C159</name>
    <dbReference type="NCBI Taxonomy" id="743571"/>
    <lineage>
        <taxon>Viruses</taxon>
        <taxon>Duplodnaviria</taxon>
        <taxon>Heunggongvirae</taxon>
        <taxon>Uroviricota</taxon>
        <taxon>Caudoviricetes</taxon>
        <taxon>Autographivirales</taxon>
        <taxon>Jalkavirus</taxon>
        <taxon>Jalkavirus S08C159</taxon>
    </lineage>
</organism>
<reference evidence="1 2" key="1">
    <citation type="journal article" date="2010" name="ISME J.">
        <title>Metagenome of the Mediterranean deep chlorophyll maximum studied by direct and fosmid library 454 pyrosequencing.</title>
        <authorList>
            <person name="Ghai R."/>
            <person name="Martin-Cuadrado A.B."/>
            <person name="Molto A.G."/>
            <person name="Heredia I.G."/>
            <person name="Cabrera R."/>
            <person name="Martin J."/>
            <person name="Verdu M."/>
            <person name="Deschamps P."/>
            <person name="Moreira D."/>
            <person name="Lopez-Garcia P."/>
            <person name="Mira A."/>
            <person name="Rodriguez-Valera F."/>
        </authorList>
    </citation>
    <scope>NUCLEOTIDE SEQUENCE [LARGE SCALE GENOMIC DNA]</scope>
</reference>
<dbReference type="RefSeq" id="YP_009807904.1">
    <property type="nucleotide sequence ID" value="NC_048030.1"/>
</dbReference>
<evidence type="ECO:0000313" key="2">
    <source>
        <dbReference type="Proteomes" id="UP000528467"/>
    </source>
</evidence>
<evidence type="ECO:0000313" key="1">
    <source>
        <dbReference type="EMBL" id="ADD94540.1"/>
    </source>
</evidence>
<accession>D6PFN9</accession>
<dbReference type="Proteomes" id="UP000528467">
    <property type="component" value="Segment"/>
</dbReference>
<proteinExistence type="predicted"/>
<dbReference type="GeneID" id="54998794"/>
<protein>
    <submittedName>
        <fullName evidence="1">Uncharacterized protein</fullName>
    </submittedName>
</protein>
<sequence length="72" mass="8189">MPNGVRDMGFSTAINLFLLNGMPSFPLPPNPDIGCVVFDDHRNMWIVFTGKEWVDVNLKEHNCNLNEWPSSI</sequence>
<dbReference type="EMBL" id="GU943031">
    <property type="protein sequence ID" value="ADD94540.1"/>
    <property type="molecule type" value="Genomic_DNA"/>
</dbReference>
<keyword evidence="2" id="KW-1185">Reference proteome</keyword>
<name>D6PFN9_9CAUD</name>
<dbReference type="KEGG" id="vg:54998794"/>